<evidence type="ECO:0000313" key="3">
    <source>
        <dbReference type="Proteomes" id="UP000215214"/>
    </source>
</evidence>
<feature type="transmembrane region" description="Helical" evidence="1">
    <location>
        <begin position="134"/>
        <end position="155"/>
    </location>
</feature>
<dbReference type="Proteomes" id="UP000215214">
    <property type="component" value="Chromosome TJEJU"/>
</dbReference>
<dbReference type="EMBL" id="LT899436">
    <property type="protein sequence ID" value="SNR14729.1"/>
    <property type="molecule type" value="Genomic_DNA"/>
</dbReference>
<dbReference type="KEGG" id="tje:TJEJU_0968"/>
<keyword evidence="1" id="KW-1133">Transmembrane helix</keyword>
<reference evidence="2 3" key="1">
    <citation type="submission" date="2017-07" db="EMBL/GenBank/DDBJ databases">
        <authorList>
            <person name="Sun Z.S."/>
            <person name="Albrecht U."/>
            <person name="Echele G."/>
            <person name="Lee C.C."/>
        </authorList>
    </citation>
    <scope>NUCLEOTIDE SEQUENCE [LARGE SCALE GENOMIC DNA]</scope>
    <source>
        <strain evidence="3">type strain: KCTC 22618</strain>
    </source>
</reference>
<dbReference type="AlphaFoldDB" id="A0A238U693"/>
<keyword evidence="1" id="KW-0472">Membrane</keyword>
<feature type="transmembrane region" description="Helical" evidence="1">
    <location>
        <begin position="80"/>
        <end position="98"/>
    </location>
</feature>
<gene>
    <name evidence="2" type="ORF">TJEJU_0968</name>
</gene>
<protein>
    <submittedName>
        <fullName evidence="2">Uncharacterized protein</fullName>
    </submittedName>
</protein>
<sequence length="173" mass="20158">MNSKNIIRITLVLLFSLVLLMKLSDYYDLISGFIVLTLLSFDLFERNHINHKATEIIHYLSWITIGLVTINIRGCYIRPYSPIFLISGMKLIILVGYLSRYKSFKTTRTLLSKITLITIALYIIELVTNSTHGLALTTLFWTKISTVELILLLIINKKRIDYKRSILEFLWKK</sequence>
<feature type="transmembrane region" description="Helical" evidence="1">
    <location>
        <begin position="110"/>
        <end position="128"/>
    </location>
</feature>
<organism evidence="2 3">
    <name type="scientific">Tenacibaculum jejuense</name>
    <dbReference type="NCBI Taxonomy" id="584609"/>
    <lineage>
        <taxon>Bacteria</taxon>
        <taxon>Pseudomonadati</taxon>
        <taxon>Bacteroidota</taxon>
        <taxon>Flavobacteriia</taxon>
        <taxon>Flavobacteriales</taxon>
        <taxon>Flavobacteriaceae</taxon>
        <taxon>Tenacibaculum</taxon>
    </lineage>
</organism>
<name>A0A238U693_9FLAO</name>
<keyword evidence="1" id="KW-0812">Transmembrane</keyword>
<accession>A0A238U693</accession>
<proteinExistence type="predicted"/>
<keyword evidence="3" id="KW-1185">Reference proteome</keyword>
<evidence type="ECO:0000256" key="1">
    <source>
        <dbReference type="SAM" id="Phobius"/>
    </source>
</evidence>
<evidence type="ECO:0000313" key="2">
    <source>
        <dbReference type="EMBL" id="SNR14729.1"/>
    </source>
</evidence>